<dbReference type="AlphaFoldDB" id="A0A5C4RYT2"/>
<organism evidence="1 2">
    <name type="scientific">Prosthecochloris vibrioformis</name>
    <name type="common">Chlorobium vibrioforme</name>
    <dbReference type="NCBI Taxonomy" id="1098"/>
    <lineage>
        <taxon>Bacteria</taxon>
        <taxon>Pseudomonadati</taxon>
        <taxon>Chlorobiota</taxon>
        <taxon>Chlorobiia</taxon>
        <taxon>Chlorobiales</taxon>
        <taxon>Chlorobiaceae</taxon>
        <taxon>Prosthecochloris</taxon>
    </lineage>
</organism>
<protein>
    <submittedName>
        <fullName evidence="1">DUF3800 domain-containing protein</fullName>
    </submittedName>
</protein>
<reference evidence="1 2" key="1">
    <citation type="submission" date="2019-05" db="EMBL/GenBank/DDBJ databases">
        <title>Draft Whole-Genome sequence of the green sulfur bacterium Prosthecochloris vibrioformis DSM 260.</title>
        <authorList>
            <person name="Meyer T.E."/>
            <person name="Kyndt J.A."/>
        </authorList>
    </citation>
    <scope>NUCLEOTIDE SEQUENCE [LARGE SCALE GENOMIC DNA]</scope>
    <source>
        <strain evidence="1 2">DSM 260</strain>
    </source>
</reference>
<dbReference type="Pfam" id="PF12686">
    <property type="entry name" value="DUF3800"/>
    <property type="match status" value="1"/>
</dbReference>
<evidence type="ECO:0000313" key="2">
    <source>
        <dbReference type="Proteomes" id="UP000309544"/>
    </source>
</evidence>
<dbReference type="EMBL" id="VDCI01000007">
    <property type="protein sequence ID" value="TNJ36254.1"/>
    <property type="molecule type" value="Genomic_DNA"/>
</dbReference>
<sequence>MDTIPHSDYLIFVDESGDHGLIKLDSDFPVFALVFCIISKRDYIQSLVPDVQKLKFDIWGHDQIVLHEHDIRKEKKWFSLLRTNKELRENFYERLSLIIAEAPMTIVASIIDKKKLLDKYTTPFNPYELALRFCMERALDFLHEKGENGKRIHVLIEGRGKKEDDQLELEFRRICSNHCDWHYGSRDFQTMSFEPLFVSKSSNCTGLQIADLLARPFALNYLRPIQSNRTYDILDRKRPVKKIFP</sequence>
<accession>A0A5C4RYT2</accession>
<comment type="caution">
    <text evidence="1">The sequence shown here is derived from an EMBL/GenBank/DDBJ whole genome shotgun (WGS) entry which is preliminary data.</text>
</comment>
<dbReference type="RefSeq" id="WP_139626749.1">
    <property type="nucleotide sequence ID" value="NZ_VDCI01000007.1"/>
</dbReference>
<name>A0A5C4RYT2_PROVB</name>
<keyword evidence="2" id="KW-1185">Reference proteome</keyword>
<dbReference type="InterPro" id="IPR024524">
    <property type="entry name" value="DUF3800"/>
</dbReference>
<gene>
    <name evidence="1" type="ORF">FGF68_08455</name>
</gene>
<evidence type="ECO:0000313" key="1">
    <source>
        <dbReference type="EMBL" id="TNJ36254.1"/>
    </source>
</evidence>
<proteinExistence type="predicted"/>
<dbReference type="Proteomes" id="UP000309544">
    <property type="component" value="Unassembled WGS sequence"/>
</dbReference>